<evidence type="ECO:0000256" key="8">
    <source>
        <dbReference type="RuleBase" id="RU004915"/>
    </source>
</evidence>
<dbReference type="PRINTS" id="PR00396">
    <property type="entry name" value="SHIGARICIN"/>
</dbReference>
<dbReference type="AlphaFoldDB" id="A0AAX6H1J0"/>
<dbReference type="InterPro" id="IPR035992">
    <property type="entry name" value="Ricin_B-like_lectins"/>
</dbReference>
<keyword evidence="9" id="KW-1133">Transmembrane helix</keyword>
<comment type="function">
    <text evidence="8">The A chain is responsible for inhibiting protein synthesis through the catalytic inactivation of 60S ribosomal subunits by removing adenine from position 4,324 of 28S rRNA. The B chain binds to cell receptors and probably facilitates the entry into the cell of the A chain; B chains are also responsible for cell agglutination (lectin activity).</text>
</comment>
<dbReference type="Pfam" id="PF00652">
    <property type="entry name" value="Ricin_B_lectin"/>
    <property type="match status" value="2"/>
</dbReference>
<dbReference type="SUPFAM" id="SSF56371">
    <property type="entry name" value="Ribosome inactivating proteins (RIP)"/>
    <property type="match status" value="1"/>
</dbReference>
<evidence type="ECO:0000256" key="7">
    <source>
        <dbReference type="ARBA" id="ARBA00023193"/>
    </source>
</evidence>
<keyword evidence="7 8" id="KW-0652">Protein synthesis inhibitor</keyword>
<proteinExistence type="inferred from homology"/>
<comment type="subunit">
    <text evidence="8">Might form dimers or tetramers of disulfide-linked A and B chains.</text>
</comment>
<feature type="transmembrane region" description="Helical" evidence="9">
    <location>
        <begin position="27"/>
        <end position="47"/>
    </location>
</feature>
<dbReference type="Pfam" id="PF00161">
    <property type="entry name" value="RIP"/>
    <property type="match status" value="1"/>
</dbReference>
<dbReference type="CDD" id="cd23443">
    <property type="entry name" value="beta-trefoil_Ricin_RIPs_II_rpt1"/>
    <property type="match status" value="1"/>
</dbReference>
<dbReference type="InterPro" id="IPR017988">
    <property type="entry name" value="Ribosome_inactivat_prot_CS"/>
</dbReference>
<dbReference type="InterPro" id="IPR000772">
    <property type="entry name" value="Ricin_B_lectin"/>
</dbReference>
<dbReference type="InterPro" id="IPR001574">
    <property type="entry name" value="Ribosome_inactivat_prot"/>
</dbReference>
<keyword evidence="6" id="KW-0325">Glycoprotein</keyword>
<evidence type="ECO:0000256" key="6">
    <source>
        <dbReference type="ARBA" id="ARBA00023180"/>
    </source>
</evidence>
<dbReference type="Gene3D" id="3.40.420.10">
    <property type="entry name" value="Ricin (A subunit), domain 1"/>
    <property type="match status" value="1"/>
</dbReference>
<evidence type="ECO:0000313" key="12">
    <source>
        <dbReference type="Proteomes" id="UP001140949"/>
    </source>
</evidence>
<comment type="caution">
    <text evidence="11">The sequence shown here is derived from an EMBL/GenBank/DDBJ whole genome shotgun (WGS) entry which is preliminary data.</text>
</comment>
<dbReference type="Gene3D" id="4.10.470.10">
    <property type="entry name" value="Ricin (A Subunit), domain 2"/>
    <property type="match status" value="1"/>
</dbReference>
<dbReference type="EMBL" id="JANAVB010013662">
    <property type="protein sequence ID" value="KAJ6834889.1"/>
    <property type="molecule type" value="Genomic_DNA"/>
</dbReference>
<dbReference type="SMART" id="SM00458">
    <property type="entry name" value="RICIN"/>
    <property type="match status" value="2"/>
</dbReference>
<accession>A0AAX6H1J0</accession>
<dbReference type="PANTHER" id="PTHR33453:SF34">
    <property type="entry name" value="RIBOSOME-INACTIVATING PROTEIN"/>
    <property type="match status" value="1"/>
</dbReference>
<dbReference type="SUPFAM" id="SSF50370">
    <property type="entry name" value="Ricin B-like lectins"/>
    <property type="match status" value="2"/>
</dbReference>
<keyword evidence="3 8" id="KW-0378">Hydrolase</keyword>
<evidence type="ECO:0000256" key="9">
    <source>
        <dbReference type="SAM" id="Phobius"/>
    </source>
</evidence>
<dbReference type="Gene3D" id="2.80.10.50">
    <property type="match status" value="2"/>
</dbReference>
<dbReference type="InterPro" id="IPR036041">
    <property type="entry name" value="Ribosome-inact_prot_sf"/>
</dbReference>
<reference evidence="11" key="2">
    <citation type="submission" date="2023-04" db="EMBL/GenBank/DDBJ databases">
        <authorList>
            <person name="Bruccoleri R.E."/>
            <person name="Oakeley E.J."/>
            <person name="Faust A.-M."/>
            <person name="Dessus-Babus S."/>
            <person name="Altorfer M."/>
            <person name="Burckhardt D."/>
            <person name="Oertli M."/>
            <person name="Naumann U."/>
            <person name="Petersen F."/>
            <person name="Wong J."/>
        </authorList>
    </citation>
    <scope>NUCLEOTIDE SEQUENCE</scope>
    <source>
        <strain evidence="11">GSM-AAB239-AS_SAM_17_03QT</strain>
        <tissue evidence="11">Leaf</tissue>
    </source>
</reference>
<name>A0AAX6H1J0_IRIPA</name>
<dbReference type="GO" id="GO:0017148">
    <property type="term" value="P:negative regulation of translation"/>
    <property type="evidence" value="ECO:0007669"/>
    <property type="project" value="UniProtKB-KW"/>
</dbReference>
<dbReference type="PROSITE" id="PS00275">
    <property type="entry name" value="SHIGA_RICIN"/>
    <property type="match status" value="1"/>
</dbReference>
<reference evidence="11" key="1">
    <citation type="journal article" date="2023" name="GigaByte">
        <title>Genome assembly of the bearded iris, Iris pallida Lam.</title>
        <authorList>
            <person name="Bruccoleri R.E."/>
            <person name="Oakeley E.J."/>
            <person name="Faust A.M.E."/>
            <person name="Altorfer M."/>
            <person name="Dessus-Babus S."/>
            <person name="Burckhardt D."/>
            <person name="Oertli M."/>
            <person name="Naumann U."/>
            <person name="Petersen F."/>
            <person name="Wong J."/>
        </authorList>
    </citation>
    <scope>NUCLEOTIDE SEQUENCE</scope>
    <source>
        <strain evidence="11">GSM-AAB239-AS_SAM_17_03QT</strain>
    </source>
</reference>
<evidence type="ECO:0000256" key="1">
    <source>
        <dbReference type="ARBA" id="ARBA00000237"/>
    </source>
</evidence>
<feature type="domain" description="Ricin B lectin" evidence="10">
    <location>
        <begin position="486"/>
        <end position="610"/>
    </location>
</feature>
<evidence type="ECO:0000259" key="10">
    <source>
        <dbReference type="SMART" id="SM00458"/>
    </source>
</evidence>
<keyword evidence="4 8" id="KW-0611">Plant defense</keyword>
<keyword evidence="9" id="KW-0472">Membrane</keyword>
<dbReference type="PANTHER" id="PTHR33453">
    <property type="match status" value="1"/>
</dbReference>
<comment type="similarity">
    <text evidence="8">Belongs to the ribosome-inactivating protein family.</text>
</comment>
<organism evidence="11 12">
    <name type="scientific">Iris pallida</name>
    <name type="common">Sweet iris</name>
    <dbReference type="NCBI Taxonomy" id="29817"/>
    <lineage>
        <taxon>Eukaryota</taxon>
        <taxon>Viridiplantae</taxon>
        <taxon>Streptophyta</taxon>
        <taxon>Embryophyta</taxon>
        <taxon>Tracheophyta</taxon>
        <taxon>Spermatophyta</taxon>
        <taxon>Magnoliopsida</taxon>
        <taxon>Liliopsida</taxon>
        <taxon>Asparagales</taxon>
        <taxon>Iridaceae</taxon>
        <taxon>Iridoideae</taxon>
        <taxon>Irideae</taxon>
        <taxon>Iris</taxon>
    </lineage>
</organism>
<keyword evidence="12" id="KW-1185">Reference proteome</keyword>
<dbReference type="InterPro" id="IPR016138">
    <property type="entry name" value="Ribosome_inactivat_prot_sub1"/>
</dbReference>
<dbReference type="InterPro" id="IPR016139">
    <property type="entry name" value="Ribosome_inactivat_prot_sub2"/>
</dbReference>
<dbReference type="Proteomes" id="UP001140949">
    <property type="component" value="Unassembled WGS sequence"/>
</dbReference>
<dbReference type="CDD" id="cd23444">
    <property type="entry name" value="beta-trefoil_Ricin_RIPs_II_rpt2"/>
    <property type="match status" value="1"/>
</dbReference>
<dbReference type="GO" id="GO:0090729">
    <property type="term" value="F:toxin activity"/>
    <property type="evidence" value="ECO:0007669"/>
    <property type="project" value="UniProtKB-KW"/>
</dbReference>
<keyword evidence="5" id="KW-1015">Disulfide bond</keyword>
<evidence type="ECO:0000256" key="3">
    <source>
        <dbReference type="ARBA" id="ARBA00022801"/>
    </source>
</evidence>
<keyword evidence="2 8" id="KW-0800">Toxin</keyword>
<dbReference type="InterPro" id="IPR017989">
    <property type="entry name" value="Ribosome_inactivat_1/2"/>
</dbReference>
<dbReference type="GO" id="GO:0006952">
    <property type="term" value="P:defense response"/>
    <property type="evidence" value="ECO:0007669"/>
    <property type="project" value="UniProtKB-KW"/>
</dbReference>
<comment type="catalytic activity">
    <reaction evidence="1 8">
        <text>Endohydrolysis of the N-glycosidic bond at one specific adenosine on the 28S rRNA.</text>
        <dbReference type="EC" id="3.2.2.22"/>
    </reaction>
</comment>
<evidence type="ECO:0000313" key="11">
    <source>
        <dbReference type="EMBL" id="KAJ6834889.1"/>
    </source>
</evidence>
<dbReference type="PROSITE" id="PS50231">
    <property type="entry name" value="RICIN_B_LECTIN"/>
    <property type="match status" value="2"/>
</dbReference>
<evidence type="ECO:0000256" key="4">
    <source>
        <dbReference type="ARBA" id="ARBA00022821"/>
    </source>
</evidence>
<sequence>MCHFGSENDKEEEENKLSYKKKLNMKAWMVLATTWVWWTAIVGPVAWVCSSSLSVTAGRRNNLSYDRVEFHVKDCTKKSYSAFIESLRTHLSGGTSEYNIPLMRAPDPSGPQELLFVEIFDWDDLSITLVVNLTNAYVIAYQAQDRYYLLHDTPDNPQLYGSNPFRFPFTGRYGSLQTTAGEHRENIDLGITELAQAVYTLYYWSPRTVGITPVARYLIVLIQMVSEAARFRTIEQRVRRNIIRVGRYESFRPGVGMRYLENSWQDLSDAVQQSNQGVFTTPVSLQTTDYDRIDIEDVDTTRTICGLALLLYSCAPRRQSQALLLSSRDFLALSASLDHNVRSMLDIVDDDTCELSEPTVRISGRDGYCMDVKGGFYNNGDPIILWSCGYKDKVNQLWTFKRDGTIQSNGKCLTAYGYSAGAYVMIYDCSSAVTEATRWTLHYGTLVNRPSGLAIGAESGNSGTTLTMQINVNASMQGWLASNNTRSFLTPIIGLDDLCMQRNGEEDVGLATCDDNNSKQKWYLYADGSIRPLTDQNYCITCQHHDQGSKIILLSCNFGGASQRWMFTSQGTIYNLHNGFVMDVKRSNPSLQLIIIWPSTGNPNQMWFTSF</sequence>
<protein>
    <recommendedName>
        <fullName evidence="8">Ribosome-inactivating protein</fullName>
    </recommendedName>
    <component>
        <recommendedName>
            <fullName evidence="8">Ribosome-inactivating protein chain A</fullName>
        </recommendedName>
        <alternativeName>
            <fullName evidence="8">rRNA N-glycosidase</fullName>
            <ecNumber evidence="8">3.2.2.22</ecNumber>
        </alternativeName>
    </component>
    <component>
        <recommendedName>
            <fullName evidence="8">Ribosome-inactivating protein chain B</fullName>
        </recommendedName>
    </component>
</protein>
<evidence type="ECO:0000256" key="5">
    <source>
        <dbReference type="ARBA" id="ARBA00023157"/>
    </source>
</evidence>
<feature type="domain" description="Ricin B lectin" evidence="10">
    <location>
        <begin position="357"/>
        <end position="482"/>
    </location>
</feature>
<evidence type="ECO:0000256" key="2">
    <source>
        <dbReference type="ARBA" id="ARBA00022656"/>
    </source>
</evidence>
<gene>
    <name evidence="11" type="ORF">M6B38_332680</name>
</gene>
<dbReference type="GO" id="GO:0030598">
    <property type="term" value="F:rRNA N-glycosylase activity"/>
    <property type="evidence" value="ECO:0007669"/>
    <property type="project" value="UniProtKB-EC"/>
</dbReference>
<keyword evidence="9" id="KW-0812">Transmembrane</keyword>
<dbReference type="EC" id="3.2.2.22" evidence="8"/>